<name>A0A7R9KXB6_9ACAR</name>
<dbReference type="Proteomes" id="UP000759131">
    <property type="component" value="Unassembled WGS sequence"/>
</dbReference>
<sequence>MLQSQSHSSPVMTEDSMHTNNDMVFDMISSDVVLNFSVTRMSPFEDFNDYGFDASFEFLPAFDCNSGALVERRNGTEGEILYSVPQTYNFIRDGPLKCRWIIEASFGKHLFLKFKGHLPTSQGDECLDANRWVVYAGDPRHSIATVCINRAKRISHENSEASNQSEEFDLFSTSWYNETDTFATFTANNMYNNYMESRVFVEIVAKELGTFSMRWLEVTKPFLRTQTGKTMRNINCKVECPEINACISDELVCDGISHCPSSYDEDSKFCHKFPTLYVVAVGLLVIFSLLVILIVITIYRFQDKRRLRLSQSNHSSNNSRYNQHDVDYVDYGDYPRLGSELNFRSLHECHQSHQIPYTDNGMNGMPLEITRSFVPHYHNNVF</sequence>
<dbReference type="OrthoDB" id="10037824at2759"/>
<gene>
    <name evidence="3" type="ORF">OSB1V03_LOCUS11528</name>
</gene>
<dbReference type="EMBL" id="CAJPIZ010009026">
    <property type="protein sequence ID" value="CAG2111549.1"/>
    <property type="molecule type" value="Genomic_DNA"/>
</dbReference>
<evidence type="ECO:0000313" key="3">
    <source>
        <dbReference type="EMBL" id="CAD7631119.1"/>
    </source>
</evidence>
<feature type="domain" description="DUF7805" evidence="2">
    <location>
        <begin position="71"/>
        <end position="221"/>
    </location>
</feature>
<accession>A0A7R9KXB6</accession>
<organism evidence="3">
    <name type="scientific">Medioppia subpectinata</name>
    <dbReference type="NCBI Taxonomy" id="1979941"/>
    <lineage>
        <taxon>Eukaryota</taxon>
        <taxon>Metazoa</taxon>
        <taxon>Ecdysozoa</taxon>
        <taxon>Arthropoda</taxon>
        <taxon>Chelicerata</taxon>
        <taxon>Arachnida</taxon>
        <taxon>Acari</taxon>
        <taxon>Acariformes</taxon>
        <taxon>Sarcoptiformes</taxon>
        <taxon>Oribatida</taxon>
        <taxon>Brachypylina</taxon>
        <taxon>Oppioidea</taxon>
        <taxon>Oppiidae</taxon>
        <taxon>Medioppia</taxon>
    </lineage>
</organism>
<keyword evidence="1" id="KW-1133">Transmembrane helix</keyword>
<keyword evidence="4" id="KW-1185">Reference proteome</keyword>
<dbReference type="InterPro" id="IPR056707">
    <property type="entry name" value="DUF7805"/>
</dbReference>
<dbReference type="InterPro" id="IPR053207">
    <property type="entry name" value="Non-NMDA_GluR_Accessory"/>
</dbReference>
<dbReference type="PANTHER" id="PTHR47537">
    <property type="entry name" value="CUBILIN"/>
    <property type="match status" value="1"/>
</dbReference>
<dbReference type="EMBL" id="OC863601">
    <property type="protein sequence ID" value="CAD7631119.1"/>
    <property type="molecule type" value="Genomic_DNA"/>
</dbReference>
<dbReference type="Gene3D" id="2.40.128.620">
    <property type="match status" value="1"/>
</dbReference>
<keyword evidence="1" id="KW-0472">Membrane</keyword>
<proteinExistence type="predicted"/>
<reference evidence="3" key="1">
    <citation type="submission" date="2020-11" db="EMBL/GenBank/DDBJ databases">
        <authorList>
            <person name="Tran Van P."/>
        </authorList>
    </citation>
    <scope>NUCLEOTIDE SEQUENCE</scope>
</reference>
<dbReference type="PANTHER" id="PTHR47537:SF3">
    <property type="entry name" value="CUB DOMAIN-CONTAINING PROTEIN"/>
    <property type="match status" value="1"/>
</dbReference>
<dbReference type="GO" id="GO:0005886">
    <property type="term" value="C:plasma membrane"/>
    <property type="evidence" value="ECO:0007669"/>
    <property type="project" value="TreeGrafter"/>
</dbReference>
<dbReference type="AlphaFoldDB" id="A0A7R9KXB6"/>
<evidence type="ECO:0000259" key="2">
    <source>
        <dbReference type="Pfam" id="PF25090"/>
    </source>
</evidence>
<feature type="transmembrane region" description="Helical" evidence="1">
    <location>
        <begin position="276"/>
        <end position="299"/>
    </location>
</feature>
<evidence type="ECO:0000256" key="1">
    <source>
        <dbReference type="SAM" id="Phobius"/>
    </source>
</evidence>
<evidence type="ECO:0000313" key="4">
    <source>
        <dbReference type="Proteomes" id="UP000759131"/>
    </source>
</evidence>
<keyword evidence="1" id="KW-0812">Transmembrane</keyword>
<protein>
    <recommendedName>
        <fullName evidence="2">DUF7805 domain-containing protein</fullName>
    </recommendedName>
</protein>
<dbReference type="Pfam" id="PF25090">
    <property type="entry name" value="DUF7805"/>
    <property type="match status" value="1"/>
</dbReference>